<dbReference type="Proteomes" id="UP001472677">
    <property type="component" value="Unassembled WGS sequence"/>
</dbReference>
<keyword evidence="1" id="KW-1133">Transmembrane helix</keyword>
<dbReference type="EMBL" id="JBBPBM010000023">
    <property type="protein sequence ID" value="KAK8546310.1"/>
    <property type="molecule type" value="Genomic_DNA"/>
</dbReference>
<evidence type="ECO:0000313" key="3">
    <source>
        <dbReference type="Proteomes" id="UP001472677"/>
    </source>
</evidence>
<name>A0ABR2DTP9_9ROSI</name>
<feature type="transmembrane region" description="Helical" evidence="1">
    <location>
        <begin position="325"/>
        <end position="346"/>
    </location>
</feature>
<feature type="transmembrane region" description="Helical" evidence="1">
    <location>
        <begin position="375"/>
        <end position="394"/>
    </location>
</feature>
<feature type="transmembrane region" description="Helical" evidence="1">
    <location>
        <begin position="199"/>
        <end position="218"/>
    </location>
</feature>
<keyword evidence="1" id="KW-0812">Transmembrane</keyword>
<feature type="transmembrane region" description="Helical" evidence="1">
    <location>
        <begin position="225"/>
        <end position="245"/>
    </location>
</feature>
<sequence>MTDHRHRFGRIRSTSQILKQAAVPFTAHPFTFLFLAFLLFSFRFSVESGSLLLTSFIDKDPAFKSLLSRLDLHPSHPQARAHTAHRHTRRPFLHLTRVGTLDDDFFSSEDDHPDRSIFGSFPNRPLNGTPVILSNLGTNLGFSHFVADNGIMLPEVVRHGVKFKTSSFEYDKNEGEQQEERIVDFQFVYKGFELGRQDAATLFFLVSLLSFSYGWVILGFTTIYSLVLGVLFVTIVNDLIGRFVYFSGTFWDGSKMGLKRLTGFVLMKWAVRDAVTQLLGLWYFGEIGDHYSFFKLCVRLKLMPFSVMSPWIMGFEKEISRFLSTWFLVDTLVSFAFSLAAWIAVVNSRRTGREIIKEGCYLMSTMLSQALQIKCYEAILVGSFATWVLTFIGGELFATVVQATLEVYFMVAWLTFYFVVRCREANAEGRSDSDAILPLFGYLFLAGINENGNGFFFQMVLMLLYFRILSLWSFLFPLLAYMRKLFLDFTLHLMDALPLVISNFVNDIIRRLTNVICKRCAEWQVSWCREENKSLFMKSALRDWNMASQSKFQHEFLKTSGESLILQRANTMNGIEEEAFITRNPEFGISGETILISSSIQQCLEKWLLEQGDANYKPFIVLTNIHY</sequence>
<organism evidence="2 3">
    <name type="scientific">Hibiscus sabdariffa</name>
    <name type="common">roselle</name>
    <dbReference type="NCBI Taxonomy" id="183260"/>
    <lineage>
        <taxon>Eukaryota</taxon>
        <taxon>Viridiplantae</taxon>
        <taxon>Streptophyta</taxon>
        <taxon>Embryophyta</taxon>
        <taxon>Tracheophyta</taxon>
        <taxon>Spermatophyta</taxon>
        <taxon>Magnoliopsida</taxon>
        <taxon>eudicotyledons</taxon>
        <taxon>Gunneridae</taxon>
        <taxon>Pentapetalae</taxon>
        <taxon>rosids</taxon>
        <taxon>malvids</taxon>
        <taxon>Malvales</taxon>
        <taxon>Malvaceae</taxon>
        <taxon>Malvoideae</taxon>
        <taxon>Hibiscus</taxon>
    </lineage>
</organism>
<keyword evidence="3" id="KW-1185">Reference proteome</keyword>
<keyword evidence="1" id="KW-0472">Membrane</keyword>
<feature type="transmembrane region" description="Helical" evidence="1">
    <location>
        <begin position="400"/>
        <end position="420"/>
    </location>
</feature>
<dbReference type="Pfam" id="PF25105">
    <property type="entry name" value="DUF7813"/>
    <property type="match status" value="1"/>
</dbReference>
<feature type="transmembrane region" description="Helical" evidence="1">
    <location>
        <begin position="455"/>
        <end position="481"/>
    </location>
</feature>
<comment type="caution">
    <text evidence="2">The sequence shown here is derived from an EMBL/GenBank/DDBJ whole genome shotgun (WGS) entry which is preliminary data.</text>
</comment>
<evidence type="ECO:0000256" key="1">
    <source>
        <dbReference type="SAM" id="Phobius"/>
    </source>
</evidence>
<accession>A0ABR2DTP9</accession>
<dbReference type="PANTHER" id="PTHR36353">
    <property type="entry name" value="TRANSMEMBRANE PROTEIN"/>
    <property type="match status" value="1"/>
</dbReference>
<proteinExistence type="predicted"/>
<evidence type="ECO:0000313" key="2">
    <source>
        <dbReference type="EMBL" id="KAK8546310.1"/>
    </source>
</evidence>
<dbReference type="InterPro" id="IPR056715">
    <property type="entry name" value="DUF7813"/>
</dbReference>
<dbReference type="PANTHER" id="PTHR36353:SF1">
    <property type="entry name" value="TRANSMEMBRANE PROTEIN"/>
    <property type="match status" value="1"/>
</dbReference>
<reference evidence="2 3" key="1">
    <citation type="journal article" date="2024" name="G3 (Bethesda)">
        <title>Genome assembly of Hibiscus sabdariffa L. provides insights into metabolisms of medicinal natural products.</title>
        <authorList>
            <person name="Kim T."/>
        </authorList>
    </citation>
    <scope>NUCLEOTIDE SEQUENCE [LARGE SCALE GENOMIC DNA]</scope>
    <source>
        <strain evidence="2">TK-2024</strain>
        <tissue evidence="2">Old leaves</tissue>
    </source>
</reference>
<protein>
    <submittedName>
        <fullName evidence="2">Uncharacterized protein</fullName>
    </submittedName>
</protein>
<gene>
    <name evidence="2" type="ORF">V6N12_027099</name>
</gene>
<feature type="transmembrane region" description="Helical" evidence="1">
    <location>
        <begin position="21"/>
        <end position="42"/>
    </location>
</feature>